<evidence type="ECO:0000256" key="10">
    <source>
        <dbReference type="SAM" id="MobiDB-lite"/>
    </source>
</evidence>
<dbReference type="InterPro" id="IPR012910">
    <property type="entry name" value="Plug_dom"/>
</dbReference>
<protein>
    <recommendedName>
        <fullName evidence="16">TonB-dependent receptor</fullName>
    </recommendedName>
</protein>
<dbReference type="CDD" id="cd01347">
    <property type="entry name" value="ligand_gated_channel"/>
    <property type="match status" value="1"/>
</dbReference>
<dbReference type="AlphaFoldDB" id="A0A4S3KGH0"/>
<keyword evidence="5 9" id="KW-0798">TonB box</keyword>
<dbReference type="PANTHER" id="PTHR30069:SF42">
    <property type="entry name" value="FERRIC AEROBACTIN RECEPTOR"/>
    <property type="match status" value="1"/>
</dbReference>
<gene>
    <name evidence="14" type="ORF">B1991_08075</name>
</gene>
<dbReference type="InterPro" id="IPR037066">
    <property type="entry name" value="Plug_dom_sf"/>
</dbReference>
<dbReference type="GO" id="GO:0009279">
    <property type="term" value="C:cell outer membrane"/>
    <property type="evidence" value="ECO:0007669"/>
    <property type="project" value="UniProtKB-SubCell"/>
</dbReference>
<keyword evidence="4 8" id="KW-0812">Transmembrane</keyword>
<evidence type="ECO:0008006" key="16">
    <source>
        <dbReference type="Google" id="ProtNLM"/>
    </source>
</evidence>
<keyword evidence="2 8" id="KW-0813">Transport</keyword>
<evidence type="ECO:0000256" key="2">
    <source>
        <dbReference type="ARBA" id="ARBA00022448"/>
    </source>
</evidence>
<keyword evidence="15" id="KW-1185">Reference proteome</keyword>
<evidence type="ECO:0000259" key="13">
    <source>
        <dbReference type="Pfam" id="PF07715"/>
    </source>
</evidence>
<evidence type="ECO:0000256" key="7">
    <source>
        <dbReference type="ARBA" id="ARBA00023237"/>
    </source>
</evidence>
<accession>A0A4S3KGH0</accession>
<dbReference type="Pfam" id="PF00593">
    <property type="entry name" value="TonB_dep_Rec_b-barrel"/>
    <property type="match status" value="1"/>
</dbReference>
<dbReference type="InterPro" id="IPR000531">
    <property type="entry name" value="Beta-barrel_TonB"/>
</dbReference>
<comment type="caution">
    <text evidence="14">The sequence shown here is derived from an EMBL/GenBank/DDBJ whole genome shotgun (WGS) entry which is preliminary data.</text>
</comment>
<evidence type="ECO:0000256" key="4">
    <source>
        <dbReference type="ARBA" id="ARBA00022692"/>
    </source>
</evidence>
<dbReference type="GO" id="GO:0044718">
    <property type="term" value="P:siderophore transmembrane transport"/>
    <property type="evidence" value="ECO:0007669"/>
    <property type="project" value="TreeGrafter"/>
</dbReference>
<feature type="domain" description="TonB-dependent receptor-like beta-barrel" evidence="12">
    <location>
        <begin position="246"/>
        <end position="672"/>
    </location>
</feature>
<evidence type="ECO:0000256" key="5">
    <source>
        <dbReference type="ARBA" id="ARBA00023077"/>
    </source>
</evidence>
<evidence type="ECO:0000256" key="1">
    <source>
        <dbReference type="ARBA" id="ARBA00004571"/>
    </source>
</evidence>
<dbReference type="Gene3D" id="2.40.170.20">
    <property type="entry name" value="TonB-dependent receptor, beta-barrel domain"/>
    <property type="match status" value="1"/>
</dbReference>
<name>A0A4S3KGH0_9GAMM</name>
<evidence type="ECO:0000256" key="11">
    <source>
        <dbReference type="SAM" id="SignalP"/>
    </source>
</evidence>
<feature type="chain" id="PRO_5020713710" description="TonB-dependent receptor" evidence="11">
    <location>
        <begin position="23"/>
        <end position="707"/>
    </location>
</feature>
<sequence length="707" mass="76937">MSLAVRPLVPLLALALAGTAQAADQISAVTLERVEVSESTLRMPQSQGALPTTITVITAEDLRQQLAINPDLSDAIGALLPSFAPSTQKLSSRGQTLRGRNPLYMIDGVPQSSPLRNGSRDAYTIDPAMIERIEIVEGSNAMQGLGAAGGIINIITRRAPKRDGVRQEVTANASAPTRGGDGLGYGASYLLAARSGAFELVAGAAWRQRGMYSDAKGRLIGVDGTQGDLMDSTSTDGFLKLGYDFTDTRHLQLTVNRFDLKGHGDYTAVPGDMANDLPTTSVRGKQPGDAPRNRVLTSSLDYRDTALAGGELRAQLYHQKNRELFGGGTFGTFQDPDYGPGLLFDQSQNVSTKDGARLSWARRGLLDDKLTVLAGADGYRDTTFQELTHTGRHWVPDSTYTGWAPFLQAEYWPLHTLSLSGGLRREHGTLDVSTFRTLAAYNGVTVQGGSPSFSKTLPNLGAVWYLTGQLNLFASYAEGYTLPDVGRVLRAINQPGQSVADFLDLKPVVSDNREAGVEYLGERAGARLSYYVSRSRLGSVLVFDAPNQVYNVMRQRVSISGWEARANWQPLDGTRLDASFAINRGRSDRNGDGRIDSDLDGANIAPNRLNLSWTQRWNDAWSSYLQLSHLYSRDFSTLGQRTAHFDGYGTADAYVKWHTGSAGDWTLGVQNLANKQYINYVSQTVGDDDSYYAGRGRVVSLTWQQAF</sequence>
<keyword evidence="7 8" id="KW-0998">Cell outer membrane</keyword>
<organism evidence="14 15">
    <name type="scientific">Rhodanobacter lindaniclasticus</name>
    <dbReference type="NCBI Taxonomy" id="75310"/>
    <lineage>
        <taxon>Bacteria</taxon>
        <taxon>Pseudomonadati</taxon>
        <taxon>Pseudomonadota</taxon>
        <taxon>Gammaproteobacteria</taxon>
        <taxon>Lysobacterales</taxon>
        <taxon>Rhodanobacteraceae</taxon>
        <taxon>Rhodanobacter</taxon>
    </lineage>
</organism>
<evidence type="ECO:0000256" key="6">
    <source>
        <dbReference type="ARBA" id="ARBA00023136"/>
    </source>
</evidence>
<dbReference type="SUPFAM" id="SSF56935">
    <property type="entry name" value="Porins"/>
    <property type="match status" value="1"/>
</dbReference>
<dbReference type="PANTHER" id="PTHR30069">
    <property type="entry name" value="TONB-DEPENDENT OUTER MEMBRANE RECEPTOR"/>
    <property type="match status" value="1"/>
</dbReference>
<evidence type="ECO:0000256" key="8">
    <source>
        <dbReference type="PROSITE-ProRule" id="PRU01360"/>
    </source>
</evidence>
<evidence type="ECO:0000256" key="3">
    <source>
        <dbReference type="ARBA" id="ARBA00022452"/>
    </source>
</evidence>
<evidence type="ECO:0000256" key="9">
    <source>
        <dbReference type="RuleBase" id="RU003357"/>
    </source>
</evidence>
<evidence type="ECO:0000259" key="12">
    <source>
        <dbReference type="Pfam" id="PF00593"/>
    </source>
</evidence>
<feature type="domain" description="TonB-dependent receptor plug" evidence="13">
    <location>
        <begin position="50"/>
        <end position="151"/>
    </location>
</feature>
<reference evidence="14 15" key="1">
    <citation type="submission" date="2017-02" db="EMBL/GenBank/DDBJ databases">
        <title>Whole genome sequencing of Rhodanobacter lindaniclasticus DSM 17932.</title>
        <authorList>
            <person name="Kumar S."/>
            <person name="Patil P."/>
            <person name="Patil P.B."/>
        </authorList>
    </citation>
    <scope>NUCLEOTIDE SEQUENCE [LARGE SCALE GENOMIC DNA]</scope>
    <source>
        <strain evidence="14 15">DSM 17932</strain>
    </source>
</reference>
<dbReference type="Pfam" id="PF07715">
    <property type="entry name" value="Plug"/>
    <property type="match status" value="1"/>
</dbReference>
<comment type="subcellular location">
    <subcellularLocation>
        <location evidence="1 8">Cell outer membrane</location>
        <topology evidence="1 8">Multi-pass membrane protein</topology>
    </subcellularLocation>
</comment>
<feature type="region of interest" description="Disordered" evidence="10">
    <location>
        <begin position="271"/>
        <end position="292"/>
    </location>
</feature>
<evidence type="ECO:0000313" key="14">
    <source>
        <dbReference type="EMBL" id="THD07590.1"/>
    </source>
</evidence>
<comment type="similarity">
    <text evidence="8 9">Belongs to the TonB-dependent receptor family.</text>
</comment>
<dbReference type="PROSITE" id="PS52016">
    <property type="entry name" value="TONB_DEPENDENT_REC_3"/>
    <property type="match status" value="1"/>
</dbReference>
<dbReference type="EMBL" id="MWIO01000025">
    <property type="protein sequence ID" value="THD07590.1"/>
    <property type="molecule type" value="Genomic_DNA"/>
</dbReference>
<proteinExistence type="inferred from homology"/>
<dbReference type="GO" id="GO:0015344">
    <property type="term" value="F:siderophore uptake transmembrane transporter activity"/>
    <property type="evidence" value="ECO:0007669"/>
    <property type="project" value="TreeGrafter"/>
</dbReference>
<dbReference type="InterPro" id="IPR039426">
    <property type="entry name" value="TonB-dep_rcpt-like"/>
</dbReference>
<dbReference type="OrthoDB" id="8670144at2"/>
<dbReference type="Proteomes" id="UP000306317">
    <property type="component" value="Unassembled WGS sequence"/>
</dbReference>
<keyword evidence="6 8" id="KW-0472">Membrane</keyword>
<dbReference type="RefSeq" id="WP_136258210.1">
    <property type="nucleotide sequence ID" value="NZ_MWIO01000025.1"/>
</dbReference>
<dbReference type="InterPro" id="IPR036942">
    <property type="entry name" value="Beta-barrel_TonB_sf"/>
</dbReference>
<evidence type="ECO:0000313" key="15">
    <source>
        <dbReference type="Proteomes" id="UP000306317"/>
    </source>
</evidence>
<dbReference type="Gene3D" id="2.170.130.10">
    <property type="entry name" value="TonB-dependent receptor, plug domain"/>
    <property type="match status" value="1"/>
</dbReference>
<keyword evidence="3 8" id="KW-1134">Transmembrane beta strand</keyword>
<feature type="signal peptide" evidence="11">
    <location>
        <begin position="1"/>
        <end position="22"/>
    </location>
</feature>
<keyword evidence="11" id="KW-0732">Signal</keyword>